<evidence type="ECO:0000256" key="1">
    <source>
        <dbReference type="ARBA" id="ARBA00008560"/>
    </source>
</evidence>
<dbReference type="EMBL" id="LC080138">
    <property type="protein sequence ID" value="BBF96110.1"/>
    <property type="molecule type" value="Genomic_DNA"/>
</dbReference>
<comment type="similarity">
    <text evidence="1 5">Belongs to the bacterial ribosomal protein bL32 family.</text>
</comment>
<keyword evidence="2 5" id="KW-0689">Ribosomal protein</keyword>
<reference evidence="6" key="1">
    <citation type="journal article" date="2016" name="Microb. Resour. Syst. 32">
        <title>Core housekeeping proteins useful for identification and classification of mycobacteria.</title>
        <authorList>
            <person name="Mizuno T."/>
            <person name="Natori T."/>
            <person name="Kanazawa I."/>
            <person name="Eldesouky I."/>
            <person name="Fukunaga H."/>
            <person name="Ezaki T."/>
        </authorList>
    </citation>
    <scope>NUCLEOTIDE SEQUENCE</scope>
    <source>
        <strain evidence="6">JNBP_03577</strain>
    </source>
</reference>
<evidence type="ECO:0000313" key="6">
    <source>
        <dbReference type="EMBL" id="BBF96110.1"/>
    </source>
</evidence>
<gene>
    <name evidence="5 6" type="primary">rpmF</name>
</gene>
<proteinExistence type="inferred from homology"/>
<dbReference type="GO" id="GO:0006412">
    <property type="term" value="P:translation"/>
    <property type="evidence" value="ECO:0007669"/>
    <property type="project" value="UniProtKB-UniRule"/>
</dbReference>
<evidence type="ECO:0000256" key="5">
    <source>
        <dbReference type="HAMAP-Rule" id="MF_00340"/>
    </source>
</evidence>
<dbReference type="GO" id="GO:0015934">
    <property type="term" value="C:large ribosomal subunit"/>
    <property type="evidence" value="ECO:0007669"/>
    <property type="project" value="InterPro"/>
</dbReference>
<organism evidence="6">
    <name type="scientific">Mycolicibacterium peregrinum</name>
    <name type="common">Mycobacterium peregrinum</name>
    <dbReference type="NCBI Taxonomy" id="43304"/>
    <lineage>
        <taxon>Bacteria</taxon>
        <taxon>Bacillati</taxon>
        <taxon>Actinomycetota</taxon>
        <taxon>Actinomycetes</taxon>
        <taxon>Mycobacteriales</taxon>
        <taxon>Mycobacteriaceae</taxon>
        <taxon>Mycolicibacterium</taxon>
    </lineage>
</organism>
<evidence type="ECO:0000256" key="2">
    <source>
        <dbReference type="ARBA" id="ARBA00022980"/>
    </source>
</evidence>
<protein>
    <recommendedName>
        <fullName evidence="4 5">Large ribosomal subunit protein bL32</fullName>
    </recommendedName>
</protein>
<dbReference type="SUPFAM" id="SSF57829">
    <property type="entry name" value="Zn-binding ribosomal proteins"/>
    <property type="match status" value="1"/>
</dbReference>
<evidence type="ECO:0000256" key="4">
    <source>
        <dbReference type="ARBA" id="ARBA00035178"/>
    </source>
</evidence>
<dbReference type="HAMAP" id="MF_00340">
    <property type="entry name" value="Ribosomal_bL32"/>
    <property type="match status" value="1"/>
</dbReference>
<dbReference type="AlphaFoldDB" id="A0A3G9GZ37"/>
<dbReference type="Pfam" id="PF01783">
    <property type="entry name" value="Ribosomal_L32p"/>
    <property type="match status" value="1"/>
</dbReference>
<dbReference type="InterPro" id="IPR002677">
    <property type="entry name" value="Ribosomal_bL32"/>
</dbReference>
<evidence type="ECO:0000256" key="3">
    <source>
        <dbReference type="ARBA" id="ARBA00023274"/>
    </source>
</evidence>
<accession>A0A3G9GZ37</accession>
<sequence length="113" mass="12293">MGRGALGVMAAERLGQGRGAAFWRSARSTVTLYLIVAAGELISIRAATTQSKEMHVMAVPKRRMSRANTRSRRAQWKAEATGLVGVSVAGQQHKVPRRLLKAARLGLVDLDKR</sequence>
<dbReference type="GO" id="GO:0003735">
    <property type="term" value="F:structural constituent of ribosome"/>
    <property type="evidence" value="ECO:0007669"/>
    <property type="project" value="InterPro"/>
</dbReference>
<name>A0A3G9GZ37_MYCPR</name>
<keyword evidence="3 5" id="KW-0687">Ribonucleoprotein</keyword>
<dbReference type="NCBIfam" id="TIGR01031">
    <property type="entry name" value="rpmF_bact"/>
    <property type="match status" value="1"/>
</dbReference>
<dbReference type="InterPro" id="IPR011332">
    <property type="entry name" value="Ribosomal_zn-bd"/>
</dbReference>